<dbReference type="Proteomes" id="UP000658656">
    <property type="component" value="Unassembled WGS sequence"/>
</dbReference>
<reference evidence="3" key="1">
    <citation type="journal article" date="2014" name="Int. J. Syst. Evol. Microbiol.">
        <title>Complete genome sequence of Corynebacterium casei LMG S-19264T (=DSM 44701T), isolated from a smear-ripened cheese.</title>
        <authorList>
            <consortium name="US DOE Joint Genome Institute (JGI-PGF)"/>
            <person name="Walter F."/>
            <person name="Albersmeier A."/>
            <person name="Kalinowski J."/>
            <person name="Ruckert C."/>
        </authorList>
    </citation>
    <scope>NUCLEOTIDE SEQUENCE</scope>
    <source>
        <strain evidence="3">CGMCC 4.7679</strain>
    </source>
</reference>
<keyword evidence="1" id="KW-0521">NADP</keyword>
<organism evidence="3 4">
    <name type="scientific">Amycolatopsis bartoniae</name>
    <dbReference type="NCBI Taxonomy" id="941986"/>
    <lineage>
        <taxon>Bacteria</taxon>
        <taxon>Bacillati</taxon>
        <taxon>Actinomycetota</taxon>
        <taxon>Actinomycetes</taxon>
        <taxon>Pseudonocardiales</taxon>
        <taxon>Pseudonocardiaceae</taxon>
        <taxon>Amycolatopsis</taxon>
    </lineage>
</organism>
<gene>
    <name evidence="3" type="primary">fadH</name>
    <name evidence="3" type="ORF">GCM10017566_05710</name>
</gene>
<keyword evidence="2" id="KW-0560">Oxidoreductase</keyword>
<protein>
    <submittedName>
        <fullName evidence="3">Putative 2,4-dienoyl-CoA reductase</fullName>
    </submittedName>
</protein>
<name>A0A8H9IQ15_9PSEU</name>
<dbReference type="SUPFAM" id="SSF51735">
    <property type="entry name" value="NAD(P)-binding Rossmann-fold domains"/>
    <property type="match status" value="1"/>
</dbReference>
<accession>A0A8H9IQ15</accession>
<dbReference type="PRINTS" id="PR00081">
    <property type="entry name" value="GDHRDH"/>
</dbReference>
<proteinExistence type="predicted"/>
<evidence type="ECO:0000313" key="3">
    <source>
        <dbReference type="EMBL" id="GHF35659.1"/>
    </source>
</evidence>
<reference evidence="3" key="2">
    <citation type="submission" date="2020-09" db="EMBL/GenBank/DDBJ databases">
        <authorList>
            <person name="Sun Q."/>
            <person name="Zhou Y."/>
        </authorList>
    </citation>
    <scope>NUCLEOTIDE SEQUENCE</scope>
    <source>
        <strain evidence="3">CGMCC 4.7679</strain>
    </source>
</reference>
<dbReference type="AlphaFoldDB" id="A0A8H9IQ15"/>
<comment type="caution">
    <text evidence="3">The sequence shown here is derived from an EMBL/GenBank/DDBJ whole genome shotgun (WGS) entry which is preliminary data.</text>
</comment>
<evidence type="ECO:0000313" key="4">
    <source>
        <dbReference type="Proteomes" id="UP000658656"/>
    </source>
</evidence>
<dbReference type="FunFam" id="3.40.50.720:FF:000084">
    <property type="entry name" value="Short-chain dehydrogenase reductase"/>
    <property type="match status" value="1"/>
</dbReference>
<keyword evidence="4" id="KW-1185">Reference proteome</keyword>
<dbReference type="RefSeq" id="WP_145934786.1">
    <property type="nucleotide sequence ID" value="NZ_BNAV01000001.1"/>
</dbReference>
<dbReference type="GO" id="GO:0008670">
    <property type="term" value="F:2,4-dienoyl-CoA reductase (NADPH) activity"/>
    <property type="evidence" value="ECO:0007669"/>
    <property type="project" value="InterPro"/>
</dbReference>
<dbReference type="EMBL" id="BNAV01000001">
    <property type="protein sequence ID" value="GHF35659.1"/>
    <property type="molecule type" value="Genomic_DNA"/>
</dbReference>
<dbReference type="InterPro" id="IPR036291">
    <property type="entry name" value="NAD(P)-bd_dom_sf"/>
</dbReference>
<dbReference type="Gene3D" id="3.40.50.720">
    <property type="entry name" value="NAD(P)-binding Rossmann-like Domain"/>
    <property type="match status" value="1"/>
</dbReference>
<dbReference type="PRINTS" id="PR00080">
    <property type="entry name" value="SDRFAMILY"/>
</dbReference>
<evidence type="ECO:0000256" key="2">
    <source>
        <dbReference type="ARBA" id="ARBA00023002"/>
    </source>
</evidence>
<dbReference type="GO" id="GO:0009062">
    <property type="term" value="P:fatty acid catabolic process"/>
    <property type="evidence" value="ECO:0007669"/>
    <property type="project" value="InterPro"/>
</dbReference>
<dbReference type="InterPro" id="IPR002347">
    <property type="entry name" value="SDR_fam"/>
</dbReference>
<dbReference type="PANTHER" id="PTHR43296">
    <property type="entry name" value="PEROXISOMAL 2,4-DIENOYL-COA REDUCTASE"/>
    <property type="match status" value="1"/>
</dbReference>
<dbReference type="PANTHER" id="PTHR43296:SF2">
    <property type="entry name" value="PEROXISOMAL 2,4-DIENOYL-COA REDUCTASE [(3E)-ENOYL-COA-PRODUCING]"/>
    <property type="match status" value="1"/>
</dbReference>
<evidence type="ECO:0000256" key="1">
    <source>
        <dbReference type="ARBA" id="ARBA00022857"/>
    </source>
</evidence>
<dbReference type="OrthoDB" id="286404at2"/>
<sequence>MADALKGQVAIVTGGGTGLGRGIAVELAKEGAHVVVASRGLEHLKDGVSAIEQAGGTASAHQVDVRDADAVQAMVDTTVREHGRLDILVNNAAGNFVLPAEEYTPNGWRTIVDIVVNGTFLCSWAAGRHWIEAQHPGAILNVVSTHIYSGCPGLAASAASKAAVANLTQTLAVEWGAYGIRVNGLAPGVFPNPTVQAQMHPEESIEDAYARAAKVVPLGRAGEVWELGRAAVFLCGPDGAYVSGHTLVMDGANWLRRGHLTPEYKTVPQQIAERGMPKREKR</sequence>
<dbReference type="Pfam" id="PF13561">
    <property type="entry name" value="adh_short_C2"/>
    <property type="match status" value="1"/>
</dbReference>
<dbReference type="InterPro" id="IPR045017">
    <property type="entry name" value="DECR2-like"/>
</dbReference>